<reference evidence="1" key="1">
    <citation type="journal article" date="2014" name="Int. J. Syst. Evol. Microbiol.">
        <title>Complete genome sequence of Corynebacterium casei LMG S-19264T (=DSM 44701T), isolated from a smear-ripened cheese.</title>
        <authorList>
            <consortium name="US DOE Joint Genome Institute (JGI-PGF)"/>
            <person name="Walter F."/>
            <person name="Albersmeier A."/>
            <person name="Kalinowski J."/>
            <person name="Ruckert C."/>
        </authorList>
    </citation>
    <scope>NUCLEOTIDE SEQUENCE</scope>
    <source>
        <strain evidence="1">CGMCC 4.7430</strain>
    </source>
</reference>
<evidence type="ECO:0000313" key="2">
    <source>
        <dbReference type="Proteomes" id="UP000660745"/>
    </source>
</evidence>
<reference evidence="1" key="2">
    <citation type="submission" date="2020-09" db="EMBL/GenBank/DDBJ databases">
        <authorList>
            <person name="Sun Q."/>
            <person name="Zhou Y."/>
        </authorList>
    </citation>
    <scope>NUCLEOTIDE SEQUENCE</scope>
    <source>
        <strain evidence="1">CGMCC 4.7430</strain>
    </source>
</reference>
<comment type="caution">
    <text evidence="1">The sequence shown here is derived from an EMBL/GenBank/DDBJ whole genome shotgun (WGS) entry which is preliminary data.</text>
</comment>
<organism evidence="1 2">
    <name type="scientific">Nonomuraea glycinis</name>
    <dbReference type="NCBI Taxonomy" id="2047744"/>
    <lineage>
        <taxon>Bacteria</taxon>
        <taxon>Bacillati</taxon>
        <taxon>Actinomycetota</taxon>
        <taxon>Actinomycetes</taxon>
        <taxon>Streptosporangiales</taxon>
        <taxon>Streptosporangiaceae</taxon>
        <taxon>Nonomuraea</taxon>
    </lineage>
</organism>
<dbReference type="RefSeq" id="WP_189139252.1">
    <property type="nucleotide sequence ID" value="NZ_JAIWLT010000006.1"/>
</dbReference>
<keyword evidence="2" id="KW-1185">Reference proteome</keyword>
<accession>A0A918A4B0</accession>
<evidence type="ECO:0000313" key="1">
    <source>
        <dbReference type="EMBL" id="GGP06594.1"/>
    </source>
</evidence>
<protein>
    <submittedName>
        <fullName evidence="1">Uncharacterized protein</fullName>
    </submittedName>
</protein>
<sequence length="114" mass="12689">MRGIGVLKAGTTSRSYVNGRTEITNILVVDVGTMNPRDALDKAVDSLRELEWTTIAENRPIRVLMKSGKFSDVHASIAPFDPIYHKTEPEILRALAGESGEREALVSLNVYEYR</sequence>
<proteinExistence type="predicted"/>
<dbReference type="Proteomes" id="UP000660745">
    <property type="component" value="Unassembled WGS sequence"/>
</dbReference>
<dbReference type="AlphaFoldDB" id="A0A918A4B0"/>
<name>A0A918A4B0_9ACTN</name>
<dbReference type="EMBL" id="BMNK01000004">
    <property type="protein sequence ID" value="GGP06594.1"/>
    <property type="molecule type" value="Genomic_DNA"/>
</dbReference>
<gene>
    <name evidence="1" type="ORF">GCM10012278_30840</name>
</gene>